<dbReference type="GO" id="GO:0051539">
    <property type="term" value="F:4 iron, 4 sulfur cluster binding"/>
    <property type="evidence" value="ECO:0007669"/>
    <property type="project" value="UniProtKB-KW"/>
</dbReference>
<keyword evidence="5" id="KW-0560">Oxidoreductase</keyword>
<comment type="cofactor">
    <cofactor evidence="8">
        <name>tungstopterin</name>
        <dbReference type="ChEBI" id="CHEBI:30402"/>
    </cofactor>
</comment>
<dbReference type="InterPro" id="IPR036503">
    <property type="entry name" value="Ald_Fedxn_OxRdtase_N_sf"/>
</dbReference>
<name>A0A2G6KBA1_9BACT</name>
<dbReference type="Pfam" id="PF01314">
    <property type="entry name" value="AFOR_C"/>
    <property type="match status" value="1"/>
</dbReference>
<dbReference type="EMBL" id="PDSK01000118">
    <property type="protein sequence ID" value="PIE32089.1"/>
    <property type="molecule type" value="Genomic_DNA"/>
</dbReference>
<dbReference type="SUPFAM" id="SSF48310">
    <property type="entry name" value="Aldehyde ferredoxin oxidoreductase, C-terminal domains"/>
    <property type="match status" value="1"/>
</dbReference>
<dbReference type="PANTHER" id="PTHR30038">
    <property type="entry name" value="ALDEHYDE FERREDOXIN OXIDOREDUCTASE"/>
    <property type="match status" value="1"/>
</dbReference>
<evidence type="ECO:0000256" key="3">
    <source>
        <dbReference type="ARBA" id="ARBA00022485"/>
    </source>
</evidence>
<dbReference type="GO" id="GO:0009055">
    <property type="term" value="F:electron transfer activity"/>
    <property type="evidence" value="ECO:0007669"/>
    <property type="project" value="InterPro"/>
</dbReference>
<protein>
    <submittedName>
        <fullName evidence="10">Aldehyde ferredoxin oxidoreductase</fullName>
    </submittedName>
</protein>
<comment type="cofactor">
    <cofactor evidence="1">
        <name>[4Fe-4S] cluster</name>
        <dbReference type="ChEBI" id="CHEBI:49883"/>
    </cofactor>
</comment>
<dbReference type="Proteomes" id="UP000230821">
    <property type="component" value="Unassembled WGS sequence"/>
</dbReference>
<sequence length="607" mass="65150">MYGWIGKVLRVNLTEGTVKIEKLNEGWAKDYIGARGLGSRYFVEEVSPQVDPLSPDNKLIFATGPTTGTLGTSTGRYNIVTKGPLTGTIAASNSGGFFGPEIKFAGFDVIIFEGTSEKPVYLYVEDGQAELRDASHLWGKMTSETTDLLLDETVPIAKVACIGPAGEHLAKLANVMCDKERAAGRSGVGAVMGSKKLKAVVVLGTGGVKPADPQKARDVAMRIRKQLLADPVAGEGLPTLGTPILVNVMNQSGGLPTRNFQEAVFEGAEAISGESLREKYLVKNKACFGCTIACGRVTKITSEKFAGFGEGPEYETIWSYGSQCGVDNLEAISKANFLCNEYGLDTISMGSTVGCAMELYEKGLLPKEDAGGIDLTFGNADAVVQLTDMAGKGEGLGKQAADGSFRLAESYGHSELSMSVKKQEMPAYDPRAVQGMGLEYATSNRGGCHVRGYLISPEILGVPQKLDPQEIKEKDGWLKIFQDLTAAVDSAGICLFTTFGMGGKEVAEQLAAITGVDYTEETLLECGDRIYNLERLFNMRAGLSKNDDTLPPRLLKSPIPEGPMKGKVSRLPEMLPAYYKTRGWDENGLPTDEKLKELGLDSITFVE</sequence>
<evidence type="ECO:0000256" key="1">
    <source>
        <dbReference type="ARBA" id="ARBA00001966"/>
    </source>
</evidence>
<dbReference type="InterPro" id="IPR013984">
    <property type="entry name" value="Ald_Fedxn_OxRdtase_dom2"/>
</dbReference>
<evidence type="ECO:0000256" key="7">
    <source>
        <dbReference type="ARBA" id="ARBA00023014"/>
    </source>
</evidence>
<dbReference type="AlphaFoldDB" id="A0A2G6KBA1"/>
<dbReference type="InterPro" id="IPR013983">
    <property type="entry name" value="Ald_Fedxn_OxRdtase_N"/>
</dbReference>
<evidence type="ECO:0000313" key="10">
    <source>
        <dbReference type="EMBL" id="PIE32089.1"/>
    </source>
</evidence>
<keyword evidence="6" id="KW-0408">Iron</keyword>
<evidence type="ECO:0000256" key="5">
    <source>
        <dbReference type="ARBA" id="ARBA00023002"/>
    </source>
</evidence>
<dbReference type="Gene3D" id="1.10.599.10">
    <property type="entry name" value="Aldehyde Ferredoxin Oxidoreductase Protein, subunit A, domain 3"/>
    <property type="match status" value="1"/>
</dbReference>
<dbReference type="PANTHER" id="PTHR30038:SF0">
    <property type="entry name" value="TUNGSTEN-CONTAINING ALDEHYDE FERREDOXIN OXIDOREDUCTASE"/>
    <property type="match status" value="1"/>
</dbReference>
<evidence type="ECO:0000313" key="11">
    <source>
        <dbReference type="Proteomes" id="UP000230821"/>
    </source>
</evidence>
<dbReference type="GO" id="GO:0016625">
    <property type="term" value="F:oxidoreductase activity, acting on the aldehyde or oxo group of donors, iron-sulfur protein as acceptor"/>
    <property type="evidence" value="ECO:0007669"/>
    <property type="project" value="InterPro"/>
</dbReference>
<proteinExistence type="inferred from homology"/>
<dbReference type="Gene3D" id="3.60.9.10">
    <property type="entry name" value="Aldehyde ferredoxin oxidoreductase, N-terminal domain"/>
    <property type="match status" value="1"/>
</dbReference>
<accession>A0A2G6KBA1</accession>
<evidence type="ECO:0000259" key="9">
    <source>
        <dbReference type="SMART" id="SM00790"/>
    </source>
</evidence>
<comment type="caution">
    <text evidence="10">The sequence shown here is derived from an EMBL/GenBank/DDBJ whole genome shotgun (WGS) entry which is preliminary data.</text>
</comment>
<evidence type="ECO:0000256" key="8">
    <source>
        <dbReference type="ARBA" id="ARBA00049934"/>
    </source>
</evidence>
<dbReference type="SMART" id="SM00790">
    <property type="entry name" value="AFOR_N"/>
    <property type="match status" value="1"/>
</dbReference>
<keyword evidence="4" id="KW-0479">Metal-binding</keyword>
<dbReference type="InterPro" id="IPR051919">
    <property type="entry name" value="W-dependent_AOR"/>
</dbReference>
<feature type="domain" description="Aldehyde ferredoxin oxidoreductase N-terminal" evidence="9">
    <location>
        <begin position="4"/>
        <end position="206"/>
    </location>
</feature>
<keyword evidence="3" id="KW-0004">4Fe-4S</keyword>
<gene>
    <name evidence="10" type="ORF">CSA56_16630</name>
</gene>
<evidence type="ECO:0000256" key="6">
    <source>
        <dbReference type="ARBA" id="ARBA00023004"/>
    </source>
</evidence>
<dbReference type="GO" id="GO:0046872">
    <property type="term" value="F:metal ion binding"/>
    <property type="evidence" value="ECO:0007669"/>
    <property type="project" value="UniProtKB-KW"/>
</dbReference>
<evidence type="ECO:0000256" key="4">
    <source>
        <dbReference type="ARBA" id="ARBA00022723"/>
    </source>
</evidence>
<reference evidence="10 11" key="1">
    <citation type="submission" date="2017-10" db="EMBL/GenBank/DDBJ databases">
        <title>Novel microbial diversity and functional potential in the marine mammal oral microbiome.</title>
        <authorList>
            <person name="Dudek N.K."/>
            <person name="Sun C.L."/>
            <person name="Burstein D."/>
            <person name="Kantor R.S."/>
            <person name="Aliaga Goltsman D.S."/>
            <person name="Bik E.M."/>
            <person name="Thomas B.C."/>
            <person name="Banfield J.F."/>
            <person name="Relman D.A."/>
        </authorList>
    </citation>
    <scope>NUCLEOTIDE SEQUENCE [LARGE SCALE GENOMIC DNA]</scope>
    <source>
        <strain evidence="10">DOLJORAL78_47_16</strain>
    </source>
</reference>
<organism evidence="10 11">
    <name type="scientific">candidate division KSB3 bacterium</name>
    <dbReference type="NCBI Taxonomy" id="2044937"/>
    <lineage>
        <taxon>Bacteria</taxon>
        <taxon>candidate division KSB3</taxon>
    </lineage>
</organism>
<dbReference type="InterPro" id="IPR013985">
    <property type="entry name" value="Ald_Fedxn_OxRdtase_dom3"/>
</dbReference>
<dbReference type="InterPro" id="IPR036021">
    <property type="entry name" value="Tungsten_al_ferr_oxy-like_C"/>
</dbReference>
<evidence type="ECO:0000256" key="2">
    <source>
        <dbReference type="ARBA" id="ARBA00011032"/>
    </source>
</evidence>
<dbReference type="SUPFAM" id="SSF56228">
    <property type="entry name" value="Aldehyde ferredoxin oxidoreductase, N-terminal domain"/>
    <property type="match status" value="1"/>
</dbReference>
<dbReference type="Pfam" id="PF02730">
    <property type="entry name" value="AFOR_N"/>
    <property type="match status" value="1"/>
</dbReference>
<dbReference type="Gene3D" id="1.10.569.10">
    <property type="entry name" value="Aldehyde Ferredoxin Oxidoreductase Protein, subunit A, domain 2"/>
    <property type="match status" value="1"/>
</dbReference>
<keyword evidence="7" id="KW-0411">Iron-sulfur</keyword>
<comment type="similarity">
    <text evidence="2">Belongs to the AOR/FOR family.</text>
</comment>
<dbReference type="InterPro" id="IPR001203">
    <property type="entry name" value="OxRdtase_Ald_Fedxn_C"/>
</dbReference>